<proteinExistence type="predicted"/>
<feature type="transmembrane region" description="Helical" evidence="1">
    <location>
        <begin position="87"/>
        <end position="108"/>
    </location>
</feature>
<dbReference type="Gene3D" id="1.20.144.10">
    <property type="entry name" value="Phosphatidic acid phosphatase type 2/haloperoxidase"/>
    <property type="match status" value="1"/>
</dbReference>
<accession>A0A3M5P2L5</accession>
<dbReference type="CDD" id="cd03386">
    <property type="entry name" value="PAP2_Aur1_like"/>
    <property type="match status" value="1"/>
</dbReference>
<dbReference type="GO" id="GO:0016020">
    <property type="term" value="C:membrane"/>
    <property type="evidence" value="ECO:0007669"/>
    <property type="project" value="UniProtKB-SubCell"/>
</dbReference>
<gene>
    <name evidence="3" type="ORF">ALP40_200008</name>
</gene>
<keyword evidence="1" id="KW-0472">Membrane</keyword>
<evidence type="ECO:0000313" key="3">
    <source>
        <dbReference type="EMBL" id="RMT78761.1"/>
    </source>
</evidence>
<dbReference type="SUPFAM" id="SSF48317">
    <property type="entry name" value="Acid phosphatase/Vanadium-dependent haloperoxidase"/>
    <property type="match status" value="1"/>
</dbReference>
<feature type="transmembrane region" description="Helical" evidence="1">
    <location>
        <begin position="12"/>
        <end position="36"/>
    </location>
</feature>
<dbReference type="InterPro" id="IPR036938">
    <property type="entry name" value="PAP2/HPO_sf"/>
</dbReference>
<keyword evidence="1" id="KW-1133">Transmembrane helix</keyword>
<feature type="transmembrane region" description="Helical" evidence="1">
    <location>
        <begin position="178"/>
        <end position="196"/>
    </location>
</feature>
<dbReference type="Proteomes" id="UP000273854">
    <property type="component" value="Unassembled WGS sequence"/>
</dbReference>
<evidence type="ECO:0000259" key="2">
    <source>
        <dbReference type="Pfam" id="PF14378"/>
    </source>
</evidence>
<dbReference type="AlphaFoldDB" id="A0A3M5P2L5"/>
<feature type="transmembrane region" description="Helical" evidence="1">
    <location>
        <begin position="128"/>
        <end position="148"/>
    </location>
</feature>
<feature type="domain" description="Inositolphosphotransferase Aur1/Ipt1" evidence="2">
    <location>
        <begin position="59"/>
        <end position="194"/>
    </location>
</feature>
<dbReference type="RefSeq" id="WP_259640731.1">
    <property type="nucleotide sequence ID" value="NZ_RBTP01000063.1"/>
</dbReference>
<sequence length="212" mass="23813">MINSALLDRPLLFRLWHMFLGWGTVGLVYTLSGVLQGKGRVMEPSALDRMIAFSPHAVWLYMSFFIVIPLGYLLAPQDKVRWLSRSMRLTALGAGMVYMLWPTTLVYPVDQGSTLSSAMLVFLTWVDSSQNCLPSLHMALMVLAAWGISAARRTVRTVLFVVWVAVIAWSILQLRRHLFIDVLSGALLAVLAGWLVKMFEESRKSVLKGDLQ</sequence>
<dbReference type="EMBL" id="RBTP01000063">
    <property type="protein sequence ID" value="RMT78761.1"/>
    <property type="molecule type" value="Genomic_DNA"/>
</dbReference>
<keyword evidence="1" id="KW-0812">Transmembrane</keyword>
<feature type="transmembrane region" description="Helical" evidence="1">
    <location>
        <begin position="56"/>
        <end position="75"/>
    </location>
</feature>
<evidence type="ECO:0000256" key="1">
    <source>
        <dbReference type="SAM" id="Phobius"/>
    </source>
</evidence>
<feature type="transmembrane region" description="Helical" evidence="1">
    <location>
        <begin position="155"/>
        <end position="172"/>
    </location>
</feature>
<evidence type="ECO:0000313" key="4">
    <source>
        <dbReference type="Proteomes" id="UP000273854"/>
    </source>
</evidence>
<name>A0A3M5P2L5_PSEVI</name>
<dbReference type="InterPro" id="IPR026841">
    <property type="entry name" value="Aur1/Ipt1"/>
</dbReference>
<dbReference type="Pfam" id="PF14378">
    <property type="entry name" value="PAP2_3"/>
    <property type="match status" value="1"/>
</dbReference>
<protein>
    <recommendedName>
        <fullName evidence="2">Inositolphosphotransferase Aur1/Ipt1 domain-containing protein</fullName>
    </recommendedName>
</protein>
<organism evidence="3 4">
    <name type="scientific">Pseudomonas viridiflava</name>
    <name type="common">Phytomonas viridiflava</name>
    <dbReference type="NCBI Taxonomy" id="33069"/>
    <lineage>
        <taxon>Bacteria</taxon>
        <taxon>Pseudomonadati</taxon>
        <taxon>Pseudomonadota</taxon>
        <taxon>Gammaproteobacteria</taxon>
        <taxon>Pseudomonadales</taxon>
        <taxon>Pseudomonadaceae</taxon>
        <taxon>Pseudomonas</taxon>
    </lineage>
</organism>
<comment type="caution">
    <text evidence="3">The sequence shown here is derived from an EMBL/GenBank/DDBJ whole genome shotgun (WGS) entry which is preliminary data.</text>
</comment>
<reference evidence="3 4" key="1">
    <citation type="submission" date="2018-08" db="EMBL/GenBank/DDBJ databases">
        <title>Recombination of ecologically and evolutionarily significant loci maintains genetic cohesion in the Pseudomonas syringae species complex.</title>
        <authorList>
            <person name="Dillon M."/>
            <person name="Thakur S."/>
            <person name="Almeida R.N.D."/>
            <person name="Weir B.S."/>
            <person name="Guttman D.S."/>
        </authorList>
    </citation>
    <scope>NUCLEOTIDE SEQUENCE [LARGE SCALE GENOMIC DNA]</scope>
    <source>
        <strain evidence="3 4">ICMP 19473</strain>
    </source>
</reference>